<keyword evidence="2" id="KW-1185">Reference proteome</keyword>
<proteinExistence type="predicted"/>
<name>A0ACB8BPK5_9AGAM</name>
<accession>A0ACB8BPK5</accession>
<evidence type="ECO:0000313" key="2">
    <source>
        <dbReference type="Proteomes" id="UP000790709"/>
    </source>
</evidence>
<dbReference type="EMBL" id="MU266364">
    <property type="protein sequence ID" value="KAH7927564.1"/>
    <property type="molecule type" value="Genomic_DNA"/>
</dbReference>
<organism evidence="1 2">
    <name type="scientific">Leucogyrophana mollusca</name>
    <dbReference type="NCBI Taxonomy" id="85980"/>
    <lineage>
        <taxon>Eukaryota</taxon>
        <taxon>Fungi</taxon>
        <taxon>Dikarya</taxon>
        <taxon>Basidiomycota</taxon>
        <taxon>Agaricomycotina</taxon>
        <taxon>Agaricomycetes</taxon>
        <taxon>Agaricomycetidae</taxon>
        <taxon>Boletales</taxon>
        <taxon>Boletales incertae sedis</taxon>
        <taxon>Leucogyrophana</taxon>
    </lineage>
</organism>
<sequence length="454" mass="52272">MQMEFAPPNVNLRKLKHFIDIRDLTLFIGGDNHVTKGRFYSLWRNGNFLVVQADPWTRPGVDYSGCHEDALRFKQEYREYTYLVEVIQSMADTIEFGRFNWAHLVRQKDSSYRLVYKTRNCIQNLDVWTKVVELDDIEMVRFVTSQQWEGVWNGMDVDLWIGWDDSWGEWVTLESQGHKIMQSLGLGHYTFEVLAHVSKNGMIIGLMTEPILGRPVILSDRAAVYEAVADLQRHGVLIRGLTHQQIHVTGEGIRFTSISSLVLYRNHDELAKEAEWCYWRELDLIFGDMANLANNTILVGSRYLPSNTIVLPRVPSPHRPLPFAPEQAMLRFVLSIYSSDTFLHNHWQSLFDQVKPRRKTAPFNSRHSQQLRYCKLPIAPVDEDGVEPPEAVEQTVSDEPLVVTQLRVSKARSHPYRQATSKKLLLGSDEGCNPQLTLVPVRRGHPTSRHSLAL</sequence>
<protein>
    <submittedName>
        <fullName evidence="1">Uncharacterized protein</fullName>
    </submittedName>
</protein>
<gene>
    <name evidence="1" type="ORF">BV22DRAFT_1031608</name>
</gene>
<evidence type="ECO:0000313" key="1">
    <source>
        <dbReference type="EMBL" id="KAH7927564.1"/>
    </source>
</evidence>
<comment type="caution">
    <text evidence="1">The sequence shown here is derived from an EMBL/GenBank/DDBJ whole genome shotgun (WGS) entry which is preliminary data.</text>
</comment>
<dbReference type="Proteomes" id="UP000790709">
    <property type="component" value="Unassembled WGS sequence"/>
</dbReference>
<reference evidence="1" key="1">
    <citation type="journal article" date="2021" name="New Phytol.">
        <title>Evolutionary innovations through gain and loss of genes in the ectomycorrhizal Boletales.</title>
        <authorList>
            <person name="Wu G."/>
            <person name="Miyauchi S."/>
            <person name="Morin E."/>
            <person name="Kuo A."/>
            <person name="Drula E."/>
            <person name="Varga T."/>
            <person name="Kohler A."/>
            <person name="Feng B."/>
            <person name="Cao Y."/>
            <person name="Lipzen A."/>
            <person name="Daum C."/>
            <person name="Hundley H."/>
            <person name="Pangilinan J."/>
            <person name="Johnson J."/>
            <person name="Barry K."/>
            <person name="LaButti K."/>
            <person name="Ng V."/>
            <person name="Ahrendt S."/>
            <person name="Min B."/>
            <person name="Choi I.G."/>
            <person name="Park H."/>
            <person name="Plett J.M."/>
            <person name="Magnuson J."/>
            <person name="Spatafora J.W."/>
            <person name="Nagy L.G."/>
            <person name="Henrissat B."/>
            <person name="Grigoriev I.V."/>
            <person name="Yang Z.L."/>
            <person name="Xu J."/>
            <person name="Martin F.M."/>
        </authorList>
    </citation>
    <scope>NUCLEOTIDE SEQUENCE</scope>
    <source>
        <strain evidence="1">KUC20120723A-06</strain>
    </source>
</reference>